<gene>
    <name evidence="1" type="ORF">LOY88_002640</name>
</gene>
<protein>
    <submittedName>
        <fullName evidence="1">Uncharacterized protein</fullName>
    </submittedName>
</protein>
<name>A0ACB8UYQ7_9EURO</name>
<sequence>MSNATVLSLPNEIIDNILWNLETDALLNICYSCKRLYILAKKHIHREITLCPLRTRSLLSFISNIESLSLNPFLFIRHLTFEPSGPTKPACFHFGGTRRGYFHSDIGLILGLLHHLKTLRWTHRSCLPHAILDLSYSARPVVSGVETLIIKGNPNCTTSTLGVIRKDEISFSKLRRLSWTGIRNENEIRRLATFLKDSSSTLSAFESDFDFPSFSLAVEGCTTVDPFFLLEIHKDDKKCIFPVLEELSLCSFPRSFEQLLYLHAFNFSSLRRLKLQQTEDTARLFGNILEADIPIRLKEFEYGFGRKNINIDDSGIKTSLWKFLASFEGLEKLYIAVQNSQWNICSLMQGIARHRTSLQELAFLDDDTPVVYNNSRLFALLLLSCSVDLKCLKILASLVLKRTSHLPEIAASQSKLRVLHLEIPFLNRQFASSIMQSLTLLVQNPQLRWKQRSILHNQGYYPILSLSIDRIICFVRWAFGPDGFRSLEFLTIGNLSFSSKRLETMLVFRRPKDVVVIGKEWTTVAVYPSVAAFQELSDDQQTLERLSRYTGFWKCLSAGEAGSFCD</sequence>
<reference evidence="1" key="1">
    <citation type="journal article" date="2022" name="bioRxiv">
        <title>Population genetic analysis of Ophidiomyces ophidiicola, the causative agent of snake fungal disease, indicates recent introductions to the USA.</title>
        <authorList>
            <person name="Ladner J.T."/>
            <person name="Palmer J.M."/>
            <person name="Ettinger C.L."/>
            <person name="Stajich J.E."/>
            <person name="Farrell T.M."/>
            <person name="Glorioso B.M."/>
            <person name="Lawson B."/>
            <person name="Price S.J."/>
            <person name="Stengle A.G."/>
            <person name="Grear D.A."/>
            <person name="Lorch J.M."/>
        </authorList>
    </citation>
    <scope>NUCLEOTIDE SEQUENCE</scope>
    <source>
        <strain evidence="1">NWHC 24266-5</strain>
    </source>
</reference>
<proteinExistence type="predicted"/>
<comment type="caution">
    <text evidence="1">The sequence shown here is derived from an EMBL/GenBank/DDBJ whole genome shotgun (WGS) entry which is preliminary data.</text>
</comment>
<organism evidence="1">
    <name type="scientific">Ophidiomyces ophidiicola</name>
    <dbReference type="NCBI Taxonomy" id="1387563"/>
    <lineage>
        <taxon>Eukaryota</taxon>
        <taxon>Fungi</taxon>
        <taxon>Dikarya</taxon>
        <taxon>Ascomycota</taxon>
        <taxon>Pezizomycotina</taxon>
        <taxon>Eurotiomycetes</taxon>
        <taxon>Eurotiomycetidae</taxon>
        <taxon>Onygenales</taxon>
        <taxon>Onygenaceae</taxon>
        <taxon>Ophidiomyces</taxon>
    </lineage>
</organism>
<accession>A0ACB8UYQ7</accession>
<evidence type="ECO:0000313" key="1">
    <source>
        <dbReference type="EMBL" id="KAI2388444.1"/>
    </source>
</evidence>
<dbReference type="EMBL" id="JALBCA010000031">
    <property type="protein sequence ID" value="KAI2388444.1"/>
    <property type="molecule type" value="Genomic_DNA"/>
</dbReference>